<dbReference type="RefSeq" id="WP_135120829.1">
    <property type="nucleotide sequence ID" value="NZ_SPQZ01000004.1"/>
</dbReference>
<organism evidence="6 7">
    <name type="scientific">Orlajensenia leifsoniae</name>
    <dbReference type="NCBI Taxonomy" id="2561933"/>
    <lineage>
        <taxon>Bacteria</taxon>
        <taxon>Bacillati</taxon>
        <taxon>Actinomycetota</taxon>
        <taxon>Actinomycetes</taxon>
        <taxon>Micrococcales</taxon>
        <taxon>Microbacteriaceae</taxon>
        <taxon>Orlajensenia</taxon>
    </lineage>
</organism>
<dbReference type="Pfam" id="PF22725">
    <property type="entry name" value="GFO_IDH_MocA_C3"/>
    <property type="match status" value="1"/>
</dbReference>
<dbReference type="EMBL" id="SPQZ01000004">
    <property type="protein sequence ID" value="TFV96871.1"/>
    <property type="molecule type" value="Genomic_DNA"/>
</dbReference>
<dbReference type="Gene3D" id="3.30.360.10">
    <property type="entry name" value="Dihydrodipicolinate Reductase, domain 2"/>
    <property type="match status" value="1"/>
</dbReference>
<evidence type="ECO:0000259" key="4">
    <source>
        <dbReference type="Pfam" id="PF01408"/>
    </source>
</evidence>
<evidence type="ECO:0000256" key="2">
    <source>
        <dbReference type="ARBA" id="ARBA00023002"/>
    </source>
</evidence>
<dbReference type="SUPFAM" id="SSF55347">
    <property type="entry name" value="Glyceraldehyde-3-phosphate dehydrogenase-like, C-terminal domain"/>
    <property type="match status" value="1"/>
</dbReference>
<keyword evidence="7" id="KW-1185">Reference proteome</keyword>
<dbReference type="Gene3D" id="3.40.50.720">
    <property type="entry name" value="NAD(P)-binding Rossmann-like Domain"/>
    <property type="match status" value="1"/>
</dbReference>
<sequence>MTSLPRALPVSTAAPLRGGPTLAWGVLAPGMIANAFVGTLHANTDQRVVAVASRSSERASRFAAAHGVANWYDSYEALVTDPAVDIVYIASPHSEHRTLALLAIAAGKNVLVEKPIGTTAAEAREVAAAAEAAGVFAMEAMWSRFLPQTTVINSLLADGVLGDVQLVTADFGGKPAFDPSSRIFDPALGGGALLDLGIYPVWFAHFVLGTPTDVTATGTLAATGVDGQTSLVLDGDEGAQALLSTSLFVQTTAEARIFGTRARIEIDPLFLMPGSFALVGPDGAELLWRDESGLEGRDGLAWQAASVAREISEGRTQSALHPLRRSIAVLETIDEARRQVRAIGAPPRG</sequence>
<evidence type="ECO:0000256" key="3">
    <source>
        <dbReference type="ARBA" id="ARBA00023027"/>
    </source>
</evidence>
<comment type="similarity">
    <text evidence="1">Belongs to the Gfo/Idh/MocA family.</text>
</comment>
<feature type="domain" description="GFO/IDH/MocA-like oxidoreductase" evidence="5">
    <location>
        <begin position="153"/>
        <end position="265"/>
    </location>
</feature>
<dbReference type="SUPFAM" id="SSF51735">
    <property type="entry name" value="NAD(P)-binding Rossmann-fold domains"/>
    <property type="match status" value="1"/>
</dbReference>
<dbReference type="Pfam" id="PF01408">
    <property type="entry name" value="GFO_IDH_MocA"/>
    <property type="match status" value="1"/>
</dbReference>
<evidence type="ECO:0000313" key="7">
    <source>
        <dbReference type="Proteomes" id="UP000298127"/>
    </source>
</evidence>
<keyword evidence="2" id="KW-0560">Oxidoreductase</keyword>
<dbReference type="InterPro" id="IPR000683">
    <property type="entry name" value="Gfo/Idh/MocA-like_OxRdtase_N"/>
</dbReference>
<evidence type="ECO:0000259" key="5">
    <source>
        <dbReference type="Pfam" id="PF22725"/>
    </source>
</evidence>
<dbReference type="Proteomes" id="UP000298127">
    <property type="component" value="Unassembled WGS sequence"/>
</dbReference>
<evidence type="ECO:0000313" key="6">
    <source>
        <dbReference type="EMBL" id="TFV96871.1"/>
    </source>
</evidence>
<comment type="caution">
    <text evidence="6">The sequence shown here is derived from an EMBL/GenBank/DDBJ whole genome shotgun (WGS) entry which is preliminary data.</text>
</comment>
<dbReference type="GO" id="GO:0016491">
    <property type="term" value="F:oxidoreductase activity"/>
    <property type="evidence" value="ECO:0007669"/>
    <property type="project" value="UniProtKB-KW"/>
</dbReference>
<dbReference type="PANTHER" id="PTHR22604">
    <property type="entry name" value="OXIDOREDUCTASES"/>
    <property type="match status" value="1"/>
</dbReference>
<feature type="domain" description="Gfo/Idh/MocA-like oxidoreductase N-terminal" evidence="4">
    <location>
        <begin position="30"/>
        <end position="138"/>
    </location>
</feature>
<dbReference type="PANTHER" id="PTHR22604:SF105">
    <property type="entry name" value="TRANS-1,2-DIHYDROBENZENE-1,2-DIOL DEHYDROGENASE"/>
    <property type="match status" value="1"/>
</dbReference>
<dbReference type="InterPro" id="IPR055170">
    <property type="entry name" value="GFO_IDH_MocA-like_dom"/>
</dbReference>
<dbReference type="GO" id="GO:0000166">
    <property type="term" value="F:nucleotide binding"/>
    <property type="evidence" value="ECO:0007669"/>
    <property type="project" value="InterPro"/>
</dbReference>
<proteinExistence type="inferred from homology"/>
<dbReference type="AlphaFoldDB" id="A0A4Y9QWI9"/>
<name>A0A4Y9QWI9_9MICO</name>
<dbReference type="InterPro" id="IPR050984">
    <property type="entry name" value="Gfo/Idh/MocA_domain"/>
</dbReference>
<dbReference type="InterPro" id="IPR036291">
    <property type="entry name" value="NAD(P)-bd_dom_sf"/>
</dbReference>
<accession>A0A4Y9QWI9</accession>
<evidence type="ECO:0000256" key="1">
    <source>
        <dbReference type="ARBA" id="ARBA00010928"/>
    </source>
</evidence>
<keyword evidence="3" id="KW-0520">NAD</keyword>
<reference evidence="6 7" key="1">
    <citation type="journal article" date="2018" name="J. Microbiol.">
        <title>Leifsonia flava sp. nov., a novel actinobacterium isolated from the rhizosphere of Aquilegia viridiflora.</title>
        <authorList>
            <person name="Cai Y."/>
            <person name="Tao W.Z."/>
            <person name="Ma Y.J."/>
            <person name="Cheng J."/>
            <person name="Zhang M.Y."/>
            <person name="Zhang Y.X."/>
        </authorList>
    </citation>
    <scope>NUCLEOTIDE SEQUENCE [LARGE SCALE GENOMIC DNA]</scope>
    <source>
        <strain evidence="6 7">SYP-B2174</strain>
    </source>
</reference>
<protein>
    <submittedName>
        <fullName evidence="6">Gfo/Idh/MocA family oxidoreductase</fullName>
    </submittedName>
</protein>
<gene>
    <name evidence="6" type="ORF">E4M00_12440</name>
</gene>